<dbReference type="InterPro" id="IPR029058">
    <property type="entry name" value="AB_hydrolase_fold"/>
</dbReference>
<proteinExistence type="inferred from homology"/>
<evidence type="ECO:0000256" key="3">
    <source>
        <dbReference type="ARBA" id="ARBA00022801"/>
    </source>
</evidence>
<feature type="compositionally biased region" description="Polar residues" evidence="5">
    <location>
        <begin position="572"/>
        <end position="597"/>
    </location>
</feature>
<dbReference type="GO" id="GO:0052689">
    <property type="term" value="F:carboxylic ester hydrolase activity"/>
    <property type="evidence" value="ECO:0007669"/>
    <property type="project" value="UniProtKB-KW"/>
</dbReference>
<dbReference type="AlphaFoldDB" id="H5U4Y7"/>
<dbReference type="Gene3D" id="3.40.50.1820">
    <property type="entry name" value="alpha/beta hydrolase"/>
    <property type="match status" value="1"/>
</dbReference>
<evidence type="ECO:0000256" key="1">
    <source>
        <dbReference type="ARBA" id="ARBA00007534"/>
    </source>
</evidence>
<name>H5U4Y7_9ACTN</name>
<dbReference type="Proteomes" id="UP000005845">
    <property type="component" value="Unassembled WGS sequence"/>
</dbReference>
<feature type="compositionally biased region" description="Low complexity" evidence="5">
    <location>
        <begin position="525"/>
        <end position="539"/>
    </location>
</feature>
<dbReference type="PANTHER" id="PTHR33630">
    <property type="entry name" value="CUTINASE RV1984C-RELATED-RELATED"/>
    <property type="match status" value="1"/>
</dbReference>
<protein>
    <submittedName>
        <fullName evidence="6">Uncharacterized protein</fullName>
    </submittedName>
</protein>
<keyword evidence="2" id="KW-0719">Serine esterase</keyword>
<dbReference type="SMART" id="SM01110">
    <property type="entry name" value="Cutinase"/>
    <property type="match status" value="1"/>
</dbReference>
<dbReference type="PANTHER" id="PTHR33630:SF9">
    <property type="entry name" value="CUTINASE 4"/>
    <property type="match status" value="1"/>
</dbReference>
<organism evidence="6 7">
    <name type="scientific">Gordonia sputi NBRC 100414</name>
    <dbReference type="NCBI Taxonomy" id="1089453"/>
    <lineage>
        <taxon>Bacteria</taxon>
        <taxon>Bacillati</taxon>
        <taxon>Actinomycetota</taxon>
        <taxon>Actinomycetes</taxon>
        <taxon>Mycobacteriales</taxon>
        <taxon>Gordoniaceae</taxon>
        <taxon>Gordonia</taxon>
    </lineage>
</organism>
<keyword evidence="7" id="KW-1185">Reference proteome</keyword>
<feature type="region of interest" description="Disordered" evidence="5">
    <location>
        <begin position="449"/>
        <end position="597"/>
    </location>
</feature>
<dbReference type="eggNOG" id="COG4223">
    <property type="taxonomic scope" value="Bacteria"/>
</dbReference>
<comment type="similarity">
    <text evidence="1">Belongs to the cutinase family.</text>
</comment>
<evidence type="ECO:0000313" key="6">
    <source>
        <dbReference type="EMBL" id="GAB40795.1"/>
    </source>
</evidence>
<evidence type="ECO:0000256" key="5">
    <source>
        <dbReference type="SAM" id="MobiDB-lite"/>
    </source>
</evidence>
<keyword evidence="4" id="KW-1015">Disulfide bond</keyword>
<feature type="compositionally biased region" description="Polar residues" evidence="5">
    <location>
        <begin position="508"/>
        <end position="522"/>
    </location>
</feature>
<feature type="compositionally biased region" description="Basic and acidic residues" evidence="5">
    <location>
        <begin position="540"/>
        <end position="550"/>
    </location>
</feature>
<comment type="caution">
    <text evidence="6">The sequence shown here is derived from an EMBL/GenBank/DDBJ whole genome shotgun (WGS) entry which is preliminary data.</text>
</comment>
<feature type="compositionally biased region" description="Low complexity" evidence="5">
    <location>
        <begin position="551"/>
        <end position="563"/>
    </location>
</feature>
<reference evidence="6 7" key="1">
    <citation type="submission" date="2012-02" db="EMBL/GenBank/DDBJ databases">
        <title>Whole genome shotgun sequence of Gordonia sputi NBRC 100414.</title>
        <authorList>
            <person name="Yoshida I."/>
            <person name="Hosoyama A."/>
            <person name="Tsuchikane K."/>
            <person name="Katsumata H."/>
            <person name="Yamazaki S."/>
            <person name="Fujita N."/>
        </authorList>
    </citation>
    <scope>NUCLEOTIDE SEQUENCE [LARGE SCALE GENOMIC DNA]</scope>
    <source>
        <strain evidence="6 7">NBRC 100414</strain>
    </source>
</reference>
<evidence type="ECO:0000256" key="2">
    <source>
        <dbReference type="ARBA" id="ARBA00022487"/>
    </source>
</evidence>
<dbReference type="InterPro" id="IPR000675">
    <property type="entry name" value="Cutinase/axe"/>
</dbReference>
<evidence type="ECO:0000313" key="7">
    <source>
        <dbReference type="Proteomes" id="UP000005845"/>
    </source>
</evidence>
<feature type="compositionally biased region" description="Gly residues" evidence="5">
    <location>
        <begin position="485"/>
        <end position="495"/>
    </location>
</feature>
<dbReference type="EMBL" id="BAFC01000113">
    <property type="protein sequence ID" value="GAB40795.1"/>
    <property type="molecule type" value="Genomic_DNA"/>
</dbReference>
<dbReference type="RefSeq" id="WP_005207886.1">
    <property type="nucleotide sequence ID" value="NZ_BAFC01000113.1"/>
</dbReference>
<dbReference type="Pfam" id="PF01083">
    <property type="entry name" value="Cutinase"/>
    <property type="match status" value="1"/>
</dbReference>
<accession>H5U4Y7</accession>
<gene>
    <name evidence="6" type="ORF">GOSPT_115_00520</name>
</gene>
<sequence length="597" mass="61203">MGGHFGFRRSITAASTLGLAAVAAVLLAIGQTPGAGVARAEAADDGCGNGALVFVGGTWDPQGHLLDGVTRQPQYAGYTVERVEYPASIWPLGAFGFDDSQSQGVAATMSTVANYQAQCDGKPVVIVGYSQGAGIGGDVLTDIGTGNTSGYEISSTDVSGLLYSDPRQAGTLYGQGIERVLIGVIPGLTMAGGRDVDDFGGIPVTTVCFTGDPICDLPDPLHDPIGALDGLAGYWVKHGLYPLYMYLPATKGALWDAWGVKPLDCQDTTAEVNTCQLVVPSSAWVLTQQFVDKLGLGWTVPDLVSKRWKFPDILGITLADFQPPIRWAMGWFPQLPDLGYGGVLTDVYTFQNMAQGLFTWNPVLWGQGVDALRTTVRSIASMPVNFGKFWAYTLTGRDVTGIPGPAYRPSLVAFEEWLASLRTPTTTSQTASVAALSASEKIADAPGAVDTAKTLGGPEARSASGTDGISGGGISGRQGVDDPVGSGGAGTGDGTGTEAASTPPAGSGSLQTQAPLGGSSQPVEAPGGAHAPKPGPGESTPEKPAPEKPTPEQSTSEQSTSGESTRDKSTSDESTPGASTQQQGATPKSTTAGAPAA</sequence>
<keyword evidence="3" id="KW-0378">Hydrolase</keyword>
<dbReference type="SUPFAM" id="SSF53474">
    <property type="entry name" value="alpha/beta-Hydrolases"/>
    <property type="match status" value="1"/>
</dbReference>
<evidence type="ECO:0000256" key="4">
    <source>
        <dbReference type="ARBA" id="ARBA00023157"/>
    </source>
</evidence>